<evidence type="ECO:0000259" key="1">
    <source>
        <dbReference type="Pfam" id="PF24793"/>
    </source>
</evidence>
<reference evidence="2" key="2">
    <citation type="submission" date="2023-05" db="EMBL/GenBank/DDBJ databases">
        <authorList>
            <person name="Schelkunov M.I."/>
        </authorList>
    </citation>
    <scope>NUCLEOTIDE SEQUENCE</scope>
    <source>
        <strain evidence="2">Hsosn_3</strain>
        <tissue evidence="2">Leaf</tissue>
    </source>
</reference>
<dbReference type="SUPFAM" id="SSF50978">
    <property type="entry name" value="WD40 repeat-like"/>
    <property type="match status" value="1"/>
</dbReference>
<sequence>MQGDIAVARSTDKGATWQQLGIALDEDLHLSYPYIFNYNGQVNDVVLAGGNTLVSCSSDTIVKTWNSLSNGTCTRTLRQHSDYVTCLAAAERNGNIVASGGAWWCILKNYLCVVDAYSSKNENVGGKEGSPVK</sequence>
<dbReference type="Gene3D" id="2.130.10.10">
    <property type="entry name" value="YVTN repeat-like/Quinoprotein amine dehydrogenase"/>
    <property type="match status" value="1"/>
</dbReference>
<accession>A0AAD8H0Q4</accession>
<organism evidence="2 3">
    <name type="scientific">Heracleum sosnowskyi</name>
    <dbReference type="NCBI Taxonomy" id="360622"/>
    <lineage>
        <taxon>Eukaryota</taxon>
        <taxon>Viridiplantae</taxon>
        <taxon>Streptophyta</taxon>
        <taxon>Embryophyta</taxon>
        <taxon>Tracheophyta</taxon>
        <taxon>Spermatophyta</taxon>
        <taxon>Magnoliopsida</taxon>
        <taxon>eudicotyledons</taxon>
        <taxon>Gunneridae</taxon>
        <taxon>Pentapetalae</taxon>
        <taxon>asterids</taxon>
        <taxon>campanulids</taxon>
        <taxon>Apiales</taxon>
        <taxon>Apiaceae</taxon>
        <taxon>Apioideae</taxon>
        <taxon>apioid superclade</taxon>
        <taxon>Tordylieae</taxon>
        <taxon>Tordyliinae</taxon>
        <taxon>Heracleum</taxon>
    </lineage>
</organism>
<proteinExistence type="predicted"/>
<protein>
    <recommendedName>
        <fullName evidence="1">Glucosamine inositolphosphorylceramide transferase 1 N-terminal domain-containing protein</fullName>
    </recommendedName>
</protein>
<dbReference type="EMBL" id="JAUIZM010000011">
    <property type="protein sequence ID" value="KAK1357629.1"/>
    <property type="molecule type" value="Genomic_DNA"/>
</dbReference>
<dbReference type="Pfam" id="PF24793">
    <property type="entry name" value="GINT1_N"/>
    <property type="match status" value="1"/>
</dbReference>
<dbReference type="InterPro" id="IPR001680">
    <property type="entry name" value="WD40_rpt"/>
</dbReference>
<dbReference type="GO" id="GO:0043130">
    <property type="term" value="F:ubiquitin binding"/>
    <property type="evidence" value="ECO:0007669"/>
    <property type="project" value="TreeGrafter"/>
</dbReference>
<dbReference type="InterPro" id="IPR036322">
    <property type="entry name" value="WD40_repeat_dom_sf"/>
</dbReference>
<keyword evidence="3" id="KW-1185">Reference proteome</keyword>
<dbReference type="GO" id="GO:0000724">
    <property type="term" value="P:double-strand break repair via homologous recombination"/>
    <property type="evidence" value="ECO:0007669"/>
    <property type="project" value="TreeGrafter"/>
</dbReference>
<dbReference type="AlphaFoldDB" id="A0AAD8H0Q4"/>
<dbReference type="InterPro" id="IPR015943">
    <property type="entry name" value="WD40/YVTN_repeat-like_dom_sf"/>
</dbReference>
<dbReference type="PANTHER" id="PTHR19862:SF14">
    <property type="entry name" value="WD REPEAT-CONTAINING PROTEIN 48"/>
    <property type="match status" value="1"/>
</dbReference>
<reference evidence="2" key="1">
    <citation type="submission" date="2023-02" db="EMBL/GenBank/DDBJ databases">
        <title>Genome of toxic invasive species Heracleum sosnowskyi carries increased number of genes despite the absence of recent whole-genome duplications.</title>
        <authorList>
            <person name="Schelkunov M."/>
            <person name="Shtratnikova V."/>
            <person name="Makarenko M."/>
            <person name="Klepikova A."/>
            <person name="Omelchenko D."/>
            <person name="Novikova G."/>
            <person name="Obukhova E."/>
            <person name="Bogdanov V."/>
            <person name="Penin A."/>
            <person name="Logacheva M."/>
        </authorList>
    </citation>
    <scope>NUCLEOTIDE SEQUENCE</scope>
    <source>
        <strain evidence="2">Hsosn_3</strain>
        <tissue evidence="2">Leaf</tissue>
    </source>
</reference>
<name>A0AAD8H0Q4_9APIA</name>
<dbReference type="Pfam" id="PF00400">
    <property type="entry name" value="WD40"/>
    <property type="match status" value="1"/>
</dbReference>
<gene>
    <name evidence="2" type="ORF">POM88_050885</name>
</gene>
<feature type="domain" description="Glucosamine inositolphosphorylceramide transferase 1 N-terminal" evidence="1">
    <location>
        <begin position="1"/>
        <end position="42"/>
    </location>
</feature>
<dbReference type="PANTHER" id="PTHR19862">
    <property type="entry name" value="WD REPEAT-CONTAINING PROTEIN 48"/>
    <property type="match status" value="1"/>
</dbReference>
<dbReference type="SMART" id="SM00320">
    <property type="entry name" value="WD40"/>
    <property type="match status" value="2"/>
</dbReference>
<comment type="caution">
    <text evidence="2">The sequence shown here is derived from an EMBL/GenBank/DDBJ whole genome shotgun (WGS) entry which is preliminary data.</text>
</comment>
<dbReference type="InterPro" id="IPR056442">
    <property type="entry name" value="GINT1_N"/>
</dbReference>
<dbReference type="InterPro" id="IPR051246">
    <property type="entry name" value="WDR48"/>
</dbReference>
<dbReference type="Proteomes" id="UP001237642">
    <property type="component" value="Unassembled WGS sequence"/>
</dbReference>
<evidence type="ECO:0000313" key="3">
    <source>
        <dbReference type="Proteomes" id="UP001237642"/>
    </source>
</evidence>
<evidence type="ECO:0000313" key="2">
    <source>
        <dbReference type="EMBL" id="KAK1357629.1"/>
    </source>
</evidence>